<comment type="similarity">
    <text evidence="1">Belongs to the D-isomer specific 2-hydroxyacid dehydrogenase family.</text>
</comment>
<dbReference type="Proteomes" id="UP000831607">
    <property type="component" value="Chromosome"/>
</dbReference>
<dbReference type="PANTHER" id="PTHR43761:SF1">
    <property type="entry name" value="D-ISOMER SPECIFIC 2-HYDROXYACID DEHYDROGENASE CATALYTIC DOMAIN-CONTAINING PROTEIN-RELATED"/>
    <property type="match status" value="1"/>
</dbReference>
<dbReference type="InterPro" id="IPR050418">
    <property type="entry name" value="D-iso_2-hydroxyacid_DH_PdxB"/>
</dbReference>
<dbReference type="InterPro" id="IPR029753">
    <property type="entry name" value="D-isomer_DH_CS"/>
</dbReference>
<dbReference type="Gene3D" id="3.40.50.720">
    <property type="entry name" value="NAD(P)-binding Rossmann-like Domain"/>
    <property type="match status" value="2"/>
</dbReference>
<evidence type="ECO:0000256" key="2">
    <source>
        <dbReference type="ARBA" id="ARBA00023002"/>
    </source>
</evidence>
<reference evidence="5 6" key="1">
    <citation type="submission" date="2020-11" db="EMBL/GenBank/DDBJ databases">
        <title>Algicoccus daihaiensis sp.nov., isolated from Daihai Lake in Inner Mongolia.</title>
        <authorList>
            <person name="Kai J."/>
        </authorList>
    </citation>
    <scope>NUCLEOTIDE SEQUENCE [LARGE SCALE GENOMIC DNA]</scope>
    <source>
        <strain evidence="6">f23</strain>
    </source>
</reference>
<dbReference type="InterPro" id="IPR006140">
    <property type="entry name" value="D-isomer_DH_NAD-bd"/>
</dbReference>
<organism evidence="5 6">
    <name type="scientific">Orrella daihaiensis</name>
    <dbReference type="NCBI Taxonomy" id="2782176"/>
    <lineage>
        <taxon>Bacteria</taxon>
        <taxon>Pseudomonadati</taxon>
        <taxon>Pseudomonadota</taxon>
        <taxon>Betaproteobacteria</taxon>
        <taxon>Burkholderiales</taxon>
        <taxon>Alcaligenaceae</taxon>
        <taxon>Orrella</taxon>
    </lineage>
</organism>
<evidence type="ECO:0000313" key="6">
    <source>
        <dbReference type="Proteomes" id="UP000831607"/>
    </source>
</evidence>
<name>A0ABY4AHG3_9BURK</name>
<evidence type="ECO:0000256" key="3">
    <source>
        <dbReference type="ARBA" id="ARBA00023027"/>
    </source>
</evidence>
<dbReference type="PROSITE" id="PS00671">
    <property type="entry name" value="D_2_HYDROXYACID_DH_3"/>
    <property type="match status" value="1"/>
</dbReference>
<evidence type="ECO:0000256" key="1">
    <source>
        <dbReference type="ARBA" id="ARBA00005854"/>
    </source>
</evidence>
<dbReference type="EMBL" id="CP063982">
    <property type="protein sequence ID" value="UOD49726.1"/>
    <property type="molecule type" value="Genomic_DNA"/>
</dbReference>
<dbReference type="Pfam" id="PF02826">
    <property type="entry name" value="2-Hacid_dh_C"/>
    <property type="match status" value="1"/>
</dbReference>
<keyword evidence="2" id="KW-0560">Oxidoreductase</keyword>
<gene>
    <name evidence="5" type="ORF">DHf2319_09680</name>
</gene>
<dbReference type="RefSeq" id="WP_243477967.1">
    <property type="nucleotide sequence ID" value="NZ_CP063982.1"/>
</dbReference>
<keyword evidence="6" id="KW-1185">Reference proteome</keyword>
<keyword evidence="3" id="KW-0520">NAD</keyword>
<evidence type="ECO:0000313" key="5">
    <source>
        <dbReference type="EMBL" id="UOD49726.1"/>
    </source>
</evidence>
<dbReference type="SUPFAM" id="SSF52283">
    <property type="entry name" value="Formate/glycerate dehydrogenase catalytic domain-like"/>
    <property type="match status" value="1"/>
</dbReference>
<sequence>MRAVFIDASDMHAAVTDRLRLPTDIDIMVNRNIDITPDEIPAVVGDADIAWIDHTGLPTDIASQCPNLRHVVFMGTGARSYMNPEELAEIGIQVHIIKGYGDTAVAECAFGLMWAAAKDFAYMDRGVRAGGWPRRDGLQLTGKTVGLIGFGGIGAEMARLCLGAGMRVIAWNRSPKNHSGVQFMSLDEVLMGSDVISVHLLLNDETRGLIDRECIQKMRDGVLLINTARGAVVDEPAMIQALVSGKIGHAALDVYTTEPMPAGHPLSQLENVTLSAHSAFRTQEASDNLIEAALAHCRRIVAEG</sequence>
<evidence type="ECO:0000259" key="4">
    <source>
        <dbReference type="Pfam" id="PF02826"/>
    </source>
</evidence>
<accession>A0ABY4AHG3</accession>
<dbReference type="InterPro" id="IPR036291">
    <property type="entry name" value="NAD(P)-bd_dom_sf"/>
</dbReference>
<proteinExistence type="inferred from homology"/>
<protein>
    <submittedName>
        <fullName evidence="5">3-phosphoglycerate dehydrogenase</fullName>
    </submittedName>
</protein>
<dbReference type="SUPFAM" id="SSF51735">
    <property type="entry name" value="NAD(P)-binding Rossmann-fold domains"/>
    <property type="match status" value="1"/>
</dbReference>
<feature type="domain" description="D-isomer specific 2-hydroxyacid dehydrogenase NAD-binding" evidence="4">
    <location>
        <begin position="110"/>
        <end position="279"/>
    </location>
</feature>
<dbReference type="PANTHER" id="PTHR43761">
    <property type="entry name" value="D-ISOMER SPECIFIC 2-HYDROXYACID DEHYDROGENASE FAMILY PROTEIN (AFU_ORTHOLOGUE AFUA_1G13630)"/>
    <property type="match status" value="1"/>
</dbReference>